<name>A0A3B0ZPD0_9ZZZZ</name>
<proteinExistence type="predicted"/>
<evidence type="ECO:0000313" key="1">
    <source>
        <dbReference type="EMBL" id="VAW95318.1"/>
    </source>
</evidence>
<sequence length="192" mass="21753">MKLQLFICFISLVLTSCAITGKKYHYTGTKHDNKGAIRVVEVVKIQHNNSGIIYGNVQTNSRLKSIVINKLLLNGKIDKKTTIIVRTFANGNFVAENLKPGNYIISSLETTNNSLDLFVVTPDMEFFSIKVHVAEAKYAGTFKIVDSKIKIDRLVLVRSAIPTEKKILKHVSFLERDTVWEKMLLARMRKLI</sequence>
<protein>
    <submittedName>
        <fullName evidence="1">Uncharacterized protein</fullName>
    </submittedName>
</protein>
<reference evidence="1" key="1">
    <citation type="submission" date="2018-06" db="EMBL/GenBank/DDBJ databases">
        <authorList>
            <person name="Zhirakovskaya E."/>
        </authorList>
    </citation>
    <scope>NUCLEOTIDE SEQUENCE</scope>
</reference>
<dbReference type="AlphaFoldDB" id="A0A3B0ZPD0"/>
<gene>
    <name evidence="1" type="ORF">MNBD_GAMMA22-34</name>
</gene>
<dbReference type="EMBL" id="UOFS01000022">
    <property type="protein sequence ID" value="VAW95318.1"/>
    <property type="molecule type" value="Genomic_DNA"/>
</dbReference>
<accession>A0A3B0ZPD0</accession>
<organism evidence="1">
    <name type="scientific">hydrothermal vent metagenome</name>
    <dbReference type="NCBI Taxonomy" id="652676"/>
    <lineage>
        <taxon>unclassified sequences</taxon>
        <taxon>metagenomes</taxon>
        <taxon>ecological metagenomes</taxon>
    </lineage>
</organism>
<dbReference type="PROSITE" id="PS51257">
    <property type="entry name" value="PROKAR_LIPOPROTEIN"/>
    <property type="match status" value="1"/>
</dbReference>